<evidence type="ECO:0000256" key="3">
    <source>
        <dbReference type="ARBA" id="ARBA00022827"/>
    </source>
</evidence>
<dbReference type="PANTHER" id="PTHR42887">
    <property type="entry name" value="OS12G0638800 PROTEIN"/>
    <property type="match status" value="1"/>
</dbReference>
<evidence type="ECO:0000313" key="6">
    <source>
        <dbReference type="EMBL" id="SHI41256.1"/>
    </source>
</evidence>
<evidence type="ECO:0000256" key="1">
    <source>
        <dbReference type="ARBA" id="ARBA00001974"/>
    </source>
</evidence>
<dbReference type="InterPro" id="IPR057661">
    <property type="entry name" value="RsdA/BaiN/AoA(So)_Rossmann"/>
</dbReference>
<dbReference type="NCBIfam" id="TIGR03862">
    <property type="entry name" value="flavo_PP4765"/>
    <property type="match status" value="1"/>
</dbReference>
<comment type="cofactor">
    <cofactor evidence="1">
        <name>FAD</name>
        <dbReference type="ChEBI" id="CHEBI:57692"/>
    </cofactor>
</comment>
<dbReference type="STRING" id="198092.SAMN02745194_00291"/>
<name>A0A1M6AXQ2_9PROT</name>
<dbReference type="Gene3D" id="3.50.50.60">
    <property type="entry name" value="FAD/NAD(P)-binding domain"/>
    <property type="match status" value="1"/>
</dbReference>
<dbReference type="SUPFAM" id="SSF160996">
    <property type="entry name" value="HI0933 insert domain-like"/>
    <property type="match status" value="1"/>
</dbReference>
<dbReference type="PANTHER" id="PTHR42887:SF1">
    <property type="entry name" value="BLR3961 PROTEIN"/>
    <property type="match status" value="1"/>
</dbReference>
<evidence type="ECO:0000256" key="2">
    <source>
        <dbReference type="ARBA" id="ARBA00022630"/>
    </source>
</evidence>
<dbReference type="Pfam" id="PF03486">
    <property type="entry name" value="HI0933_like"/>
    <property type="match status" value="1"/>
</dbReference>
<dbReference type="InterPro" id="IPR036188">
    <property type="entry name" value="FAD/NAD-bd_sf"/>
</dbReference>
<dbReference type="Proteomes" id="UP000184387">
    <property type="component" value="Unassembled WGS sequence"/>
</dbReference>
<proteinExistence type="predicted"/>
<accession>A0A1M6AXQ2</accession>
<feature type="domain" description="RsdA/BaiN/AoA(So)-like insert" evidence="5">
    <location>
        <begin position="191"/>
        <end position="295"/>
    </location>
</feature>
<organism evidence="6 7">
    <name type="scientific">Muricoccus roseus</name>
    <dbReference type="NCBI Taxonomy" id="198092"/>
    <lineage>
        <taxon>Bacteria</taxon>
        <taxon>Pseudomonadati</taxon>
        <taxon>Pseudomonadota</taxon>
        <taxon>Alphaproteobacteria</taxon>
        <taxon>Acetobacterales</taxon>
        <taxon>Roseomonadaceae</taxon>
        <taxon>Muricoccus</taxon>
    </lineage>
</organism>
<evidence type="ECO:0008006" key="8">
    <source>
        <dbReference type="Google" id="ProtNLM"/>
    </source>
</evidence>
<keyword evidence="2" id="KW-0285">Flavoprotein</keyword>
<dbReference type="OrthoDB" id="5288829at2"/>
<keyword evidence="7" id="KW-1185">Reference proteome</keyword>
<dbReference type="RefSeq" id="WP_073130607.1">
    <property type="nucleotide sequence ID" value="NZ_FQZF01000002.1"/>
</dbReference>
<sequence length="393" mass="41096">MKAAIIGAGPAGLAAAEVLSEAGVAVTVLDRMPSPARKLLMAGRGGLNLTHTEPLDLFLSRYGAARARLEPAVRAFPPEAIRTWCGGLGQETFAGSSGRVFPRAMKAAPLLRAWLARLGERKVTLLSRHAWAGWDAAGGLLFNRPDPEPLVLRPDATLLALGGASWPRLGSDGGWAPLLAARGVALAPFAPANSGILIPWSAHLRDRFAGTPLKRIALSFGGRTVRGEAVITAAGLEGGAVYALSAAIRDAVAAEGEAVVTLDLRPDMTADEVARRVAAPRRGQSLSNHLRRHLALPPAVIGLLREGEAPPETAIKGLKLRVTGVAGLERAISSAGGIRLEELDEHYAFRRLPGVFAAGEMLDWEAPTGGHLLTACFATGRAAARGMLRAMVG</sequence>
<dbReference type="AlphaFoldDB" id="A0A1M6AXQ2"/>
<dbReference type="SUPFAM" id="SSF51905">
    <property type="entry name" value="FAD/NAD(P)-binding domain"/>
    <property type="match status" value="1"/>
</dbReference>
<dbReference type="Pfam" id="PF22780">
    <property type="entry name" value="HI0933_like_1st"/>
    <property type="match status" value="1"/>
</dbReference>
<feature type="domain" description="RsdA/BaiN/AoA(So)-like Rossmann fold-like" evidence="4">
    <location>
        <begin position="2"/>
        <end position="385"/>
    </location>
</feature>
<dbReference type="InterPro" id="IPR004792">
    <property type="entry name" value="BaiN-like"/>
</dbReference>
<dbReference type="InterPro" id="IPR023166">
    <property type="entry name" value="BaiN-like_dom_sf"/>
</dbReference>
<reference evidence="6 7" key="1">
    <citation type="submission" date="2016-11" db="EMBL/GenBank/DDBJ databases">
        <authorList>
            <person name="Jaros S."/>
            <person name="Januszkiewicz K."/>
            <person name="Wedrychowicz H."/>
        </authorList>
    </citation>
    <scope>NUCLEOTIDE SEQUENCE [LARGE SCALE GENOMIC DNA]</scope>
    <source>
        <strain evidence="6 7">DSM 14916</strain>
    </source>
</reference>
<evidence type="ECO:0000259" key="4">
    <source>
        <dbReference type="Pfam" id="PF03486"/>
    </source>
</evidence>
<dbReference type="InterPro" id="IPR022460">
    <property type="entry name" value="Flavoprotein_PP4765"/>
</dbReference>
<dbReference type="Gene3D" id="1.10.8.260">
    <property type="entry name" value="HI0933 insert domain-like"/>
    <property type="match status" value="1"/>
</dbReference>
<evidence type="ECO:0000259" key="5">
    <source>
        <dbReference type="Pfam" id="PF22780"/>
    </source>
</evidence>
<dbReference type="NCBIfam" id="TIGR00275">
    <property type="entry name" value="aminoacetone oxidase family FAD-binding enzyme"/>
    <property type="match status" value="1"/>
</dbReference>
<dbReference type="EMBL" id="FQZF01000002">
    <property type="protein sequence ID" value="SHI41256.1"/>
    <property type="molecule type" value="Genomic_DNA"/>
</dbReference>
<protein>
    <recommendedName>
        <fullName evidence="8">TIGR03862 family flavoprotein</fullName>
    </recommendedName>
</protein>
<dbReference type="Gene3D" id="2.40.30.10">
    <property type="entry name" value="Translation factors"/>
    <property type="match status" value="1"/>
</dbReference>
<dbReference type="InterPro" id="IPR055178">
    <property type="entry name" value="RsdA/BaiN/AoA(So)-like_dom"/>
</dbReference>
<gene>
    <name evidence="6" type="ORF">SAMN02745194_00291</name>
</gene>
<keyword evidence="3" id="KW-0274">FAD</keyword>
<evidence type="ECO:0000313" key="7">
    <source>
        <dbReference type="Proteomes" id="UP000184387"/>
    </source>
</evidence>